<keyword evidence="1" id="KW-0812">Transmembrane</keyword>
<sequence>MSLLRVLIVFSFLYLTSGEEIVQAKPFYTRLVANVGSEVEIPCAFTMHESSGANTIDIEWVMIPERGGAYIPILRHKDIKLPNQLNPVQTPEMEEDCSFTISPILLKDSGTYVARLIVDNIQRQILKRVKVHVITGNANEAKKHHRGLQGNTLINTDSSSLFPPTTTVTSDHKSESQDFDSDVMYLARMFHDMKENGSIPLVATVAVLILLNLILVAAAGIYFGISYCNDKTPVKDILTVLEEGRAAEINATKK</sequence>
<keyword evidence="2" id="KW-0732">Signal</keyword>
<evidence type="ECO:0000256" key="2">
    <source>
        <dbReference type="SAM" id="SignalP"/>
    </source>
</evidence>
<dbReference type="AlphaFoldDB" id="A0AAV2ZGU8"/>
<keyword evidence="1" id="KW-0472">Membrane</keyword>
<comment type="caution">
    <text evidence="3">The sequence shown here is derived from an EMBL/GenBank/DDBJ whole genome shotgun (WGS) entry which is preliminary data.</text>
</comment>
<dbReference type="EMBL" id="DYDO01000011">
    <property type="protein sequence ID" value="DBA16424.1"/>
    <property type="molecule type" value="Genomic_DNA"/>
</dbReference>
<reference evidence="3" key="1">
    <citation type="thesis" date="2020" institute="ProQuest LLC" country="789 East Eisenhower Parkway, Ann Arbor, MI, USA">
        <title>Comparative Genomics and Chromosome Evolution.</title>
        <authorList>
            <person name="Mudd A.B."/>
        </authorList>
    </citation>
    <scope>NUCLEOTIDE SEQUENCE</scope>
    <source>
        <strain evidence="3">1538</strain>
        <tissue evidence="3">Blood</tissue>
    </source>
</reference>
<dbReference type="Proteomes" id="UP001181693">
    <property type="component" value="Unassembled WGS sequence"/>
</dbReference>
<feature type="signal peptide" evidence="2">
    <location>
        <begin position="1"/>
        <end position="18"/>
    </location>
</feature>
<gene>
    <name evidence="3" type="ORF">GDO54_003818</name>
</gene>
<feature type="transmembrane region" description="Helical" evidence="1">
    <location>
        <begin position="201"/>
        <end position="225"/>
    </location>
</feature>
<keyword evidence="4" id="KW-1185">Reference proteome</keyword>
<feature type="chain" id="PRO_5043629367" evidence="2">
    <location>
        <begin position="19"/>
        <end position="254"/>
    </location>
</feature>
<dbReference type="InterPro" id="IPR013783">
    <property type="entry name" value="Ig-like_fold"/>
</dbReference>
<evidence type="ECO:0000313" key="3">
    <source>
        <dbReference type="EMBL" id="DBA16424.1"/>
    </source>
</evidence>
<protein>
    <submittedName>
        <fullName evidence="3">Uncharacterized protein</fullName>
    </submittedName>
</protein>
<organism evidence="3 4">
    <name type="scientific">Pyxicephalus adspersus</name>
    <name type="common">African bullfrog</name>
    <dbReference type="NCBI Taxonomy" id="30357"/>
    <lineage>
        <taxon>Eukaryota</taxon>
        <taxon>Metazoa</taxon>
        <taxon>Chordata</taxon>
        <taxon>Craniata</taxon>
        <taxon>Vertebrata</taxon>
        <taxon>Euteleostomi</taxon>
        <taxon>Amphibia</taxon>
        <taxon>Batrachia</taxon>
        <taxon>Anura</taxon>
        <taxon>Neobatrachia</taxon>
        <taxon>Ranoidea</taxon>
        <taxon>Pyxicephalidae</taxon>
        <taxon>Pyxicephalinae</taxon>
        <taxon>Pyxicephalus</taxon>
    </lineage>
</organism>
<keyword evidence="1" id="KW-1133">Transmembrane helix</keyword>
<accession>A0AAV2ZGU8</accession>
<evidence type="ECO:0000256" key="1">
    <source>
        <dbReference type="SAM" id="Phobius"/>
    </source>
</evidence>
<dbReference type="Gene3D" id="2.60.40.10">
    <property type="entry name" value="Immunoglobulins"/>
    <property type="match status" value="1"/>
</dbReference>
<evidence type="ECO:0000313" key="4">
    <source>
        <dbReference type="Proteomes" id="UP001181693"/>
    </source>
</evidence>
<name>A0AAV2ZGU8_PYXAD</name>
<proteinExistence type="predicted"/>